<dbReference type="Proteomes" id="UP000785783">
    <property type="component" value="Unassembled WGS sequence"/>
</dbReference>
<gene>
    <name evidence="1" type="ORF">ISQ19_01850</name>
</gene>
<protein>
    <submittedName>
        <fullName evidence="1">Uncharacterized protein</fullName>
    </submittedName>
</protein>
<reference evidence="1" key="1">
    <citation type="submission" date="2020-10" db="EMBL/GenBank/DDBJ databases">
        <title>Microbiome of the Black Sea water column analyzed by genome centric metagenomics.</title>
        <authorList>
            <person name="Cabello-Yeves P.J."/>
            <person name="Callieri C."/>
            <person name="Picazo A."/>
            <person name="Mehrshad M."/>
            <person name="Haro-Moreno J.M."/>
            <person name="Roda-Garcia J."/>
            <person name="Dzembekova N."/>
            <person name="Slabakova V."/>
            <person name="Slabakova N."/>
            <person name="Moncheva S."/>
            <person name="Rodriguez-Valera F."/>
        </authorList>
    </citation>
    <scope>NUCLEOTIDE SEQUENCE</scope>
    <source>
        <strain evidence="1">BS307-5m-G5</strain>
    </source>
</reference>
<name>A0A937HCA0_9PROT</name>
<accession>A0A937HCA0</accession>
<evidence type="ECO:0000313" key="2">
    <source>
        <dbReference type="Proteomes" id="UP000785783"/>
    </source>
</evidence>
<evidence type="ECO:0000313" key="1">
    <source>
        <dbReference type="EMBL" id="MBL6761420.1"/>
    </source>
</evidence>
<sequence length="107" mass="12721">METLKDEFKRAMHDIYRDAKEQANYTATIFLRMLDERGPMETALYLVNSPTPSDGYTALWERKRLDLTVEAVIIDNPKFHCLFDVETLKNARRRLKQYNYKFKQPDA</sequence>
<dbReference type="EMBL" id="JADHOK010000011">
    <property type="protein sequence ID" value="MBL6761420.1"/>
    <property type="molecule type" value="Genomic_DNA"/>
</dbReference>
<comment type="caution">
    <text evidence="1">The sequence shown here is derived from an EMBL/GenBank/DDBJ whole genome shotgun (WGS) entry which is preliminary data.</text>
</comment>
<organism evidence="1 2">
    <name type="scientific">PS1 clade bacterium</name>
    <dbReference type="NCBI Taxonomy" id="2175152"/>
    <lineage>
        <taxon>Bacteria</taxon>
        <taxon>Pseudomonadati</taxon>
        <taxon>Pseudomonadota</taxon>
        <taxon>Alphaproteobacteria</taxon>
        <taxon>PS1 clade</taxon>
    </lineage>
</organism>
<proteinExistence type="predicted"/>
<dbReference type="AlphaFoldDB" id="A0A937HCA0"/>